<proteinExistence type="predicted"/>
<accession>A0A448YYB5</accession>
<evidence type="ECO:0000259" key="1">
    <source>
        <dbReference type="Pfam" id="PF10442"/>
    </source>
</evidence>
<dbReference type="InterPro" id="IPR019494">
    <property type="entry name" value="FIST_C"/>
</dbReference>
<dbReference type="OrthoDB" id="45283at2759"/>
<keyword evidence="3" id="KW-1185">Reference proteome</keyword>
<protein>
    <recommendedName>
        <fullName evidence="1">FIST C-domain domain-containing protein</fullName>
    </recommendedName>
</protein>
<dbReference type="Pfam" id="PF10442">
    <property type="entry name" value="FIST_C"/>
    <property type="match status" value="1"/>
</dbReference>
<evidence type="ECO:0000313" key="2">
    <source>
        <dbReference type="EMBL" id="VEU34740.1"/>
    </source>
</evidence>
<evidence type="ECO:0000313" key="3">
    <source>
        <dbReference type="Proteomes" id="UP000291116"/>
    </source>
</evidence>
<feature type="domain" description="FIST C-domain" evidence="1">
    <location>
        <begin position="471"/>
        <end position="552"/>
    </location>
</feature>
<dbReference type="AlphaFoldDB" id="A0A448YYB5"/>
<gene>
    <name evidence="2" type="ORF">PSNMU_V1.4_AUG-EV-PASAV3_0014680</name>
</gene>
<dbReference type="EMBL" id="CAACVS010000037">
    <property type="protein sequence ID" value="VEU34740.1"/>
    <property type="molecule type" value="Genomic_DNA"/>
</dbReference>
<name>A0A448YYB5_9STRA</name>
<organism evidence="2 3">
    <name type="scientific">Pseudo-nitzschia multistriata</name>
    <dbReference type="NCBI Taxonomy" id="183589"/>
    <lineage>
        <taxon>Eukaryota</taxon>
        <taxon>Sar</taxon>
        <taxon>Stramenopiles</taxon>
        <taxon>Ochrophyta</taxon>
        <taxon>Bacillariophyta</taxon>
        <taxon>Bacillariophyceae</taxon>
        <taxon>Bacillariophycidae</taxon>
        <taxon>Bacillariales</taxon>
        <taxon>Bacillariaceae</taxon>
        <taxon>Pseudo-nitzschia</taxon>
    </lineage>
</organism>
<dbReference type="Proteomes" id="UP000291116">
    <property type="component" value="Unassembled WGS sequence"/>
</dbReference>
<sequence>MEGANRDGSFFEDVISSDLALRIIQWLNVADSGRLACTSQRYYYLVHQYRRWRGPEIAITTDLLTLAGIEQPTKTERVLSYSSDEISSAMAKDWKKKLQSKPNLILGFSTPSNLVDAIKKDTCFPVSPRTCEAISLNVVAHQRIQVYQPELGQSGVQSRQPKLDYKSRASLMAMSFPGATIMPYLIRGQPQVEDLEFMEHRLRFHNKSNDENFWKAMILYAVGSGVQASDQITTRIQALMPSAVIVGGACREGFVSMPTYTKEELSSMSIKNIKYVLSHCCSNAIHEGVVDRDAAKNFLEKSELVDCIYAALEKERAVTSDRYSSVYTISGAGILGVFLGGNVPIKSVVSRGVHSVLNNNGPPQPFSDLVVHETALSRPGDDDYLFGGHDQPPIHLIRKIRDKATGVLYSPIELMVKYFPAAESQIDFLGLKRKGWDGFQLSSLNEMTQALNAFAILTDGSEPELETLEEAEMDFFCLNGEACMEDMDRTMLKLKEQTKGEEILGALMYTCNGRGPEIGYLIPEEMSDAKRFARSFPAVPCLGFYAAGEYGPIALAGNENVFQKGRASLQGFTAVFALFIVPVRDLPSTYDWDDSIQNVEQFVRHRLH</sequence>
<reference evidence="2 3" key="1">
    <citation type="submission" date="2019-01" db="EMBL/GenBank/DDBJ databases">
        <authorList>
            <person name="Ferrante I. M."/>
        </authorList>
    </citation>
    <scope>NUCLEOTIDE SEQUENCE [LARGE SCALE GENOMIC DNA]</scope>
    <source>
        <strain evidence="2 3">B856</strain>
    </source>
</reference>